<dbReference type="Proteomes" id="UP001295469">
    <property type="component" value="Chromosome C05"/>
</dbReference>
<evidence type="ECO:0000313" key="1">
    <source>
        <dbReference type="EMBL" id="CAF1929386.1"/>
    </source>
</evidence>
<reference evidence="2" key="2">
    <citation type="submission" date="2014-06" db="EMBL/GenBank/DDBJ databases">
        <authorList>
            <person name="Genoscope - CEA"/>
        </authorList>
    </citation>
    <scope>NUCLEOTIDE SEQUENCE</scope>
</reference>
<gene>
    <name evidence="2" type="primary">BnaC05g27110D</name>
    <name evidence="1" type="ORF">DARMORV10_C05P32930.1</name>
    <name evidence="2" type="ORF">GSBRNA2T00058886001</name>
</gene>
<dbReference type="PaxDb" id="3708-A0A078HAZ8"/>
<dbReference type="EMBL" id="HG994369">
    <property type="protein sequence ID" value="CAF1929386.1"/>
    <property type="molecule type" value="Genomic_DNA"/>
</dbReference>
<dbReference type="AlphaFoldDB" id="A0A078HAZ8"/>
<dbReference type="OrthoDB" id="10270838at2759"/>
<evidence type="ECO:0000313" key="3">
    <source>
        <dbReference type="Proteomes" id="UP000028999"/>
    </source>
</evidence>
<proteinExistence type="predicted"/>
<dbReference type="EMBL" id="LK032355">
    <property type="protein sequence ID" value="CDY35570.1"/>
    <property type="molecule type" value="Genomic_DNA"/>
</dbReference>
<protein>
    <submittedName>
        <fullName evidence="1">(rape) hypothetical protein</fullName>
    </submittedName>
    <submittedName>
        <fullName evidence="2">BnaC05g27110D protein</fullName>
    </submittedName>
</protein>
<dbReference type="SMR" id="A0A078HAZ8"/>
<name>A0A078HAZ8_BRANA</name>
<keyword evidence="3" id="KW-1185">Reference proteome</keyword>
<dbReference type="Proteomes" id="UP000028999">
    <property type="component" value="Unassembled WGS sequence"/>
</dbReference>
<reference evidence="1" key="3">
    <citation type="submission" date="2021-01" db="EMBL/GenBank/DDBJ databases">
        <authorList>
            <consortium name="Genoscope - CEA"/>
            <person name="William W."/>
        </authorList>
    </citation>
    <scope>NUCLEOTIDE SEQUENCE</scope>
</reference>
<reference evidence="2 3" key="1">
    <citation type="journal article" date="2014" name="Science">
        <title>Plant genetics. Early allopolyploid evolution in the post-Neolithic Brassica napus oilseed genome.</title>
        <authorList>
            <person name="Chalhoub B."/>
            <person name="Denoeud F."/>
            <person name="Liu S."/>
            <person name="Parkin I.A."/>
            <person name="Tang H."/>
            <person name="Wang X."/>
            <person name="Chiquet J."/>
            <person name="Belcram H."/>
            <person name="Tong C."/>
            <person name="Samans B."/>
            <person name="Correa M."/>
            <person name="Da Silva C."/>
            <person name="Just J."/>
            <person name="Falentin C."/>
            <person name="Koh C.S."/>
            <person name="Le Clainche I."/>
            <person name="Bernard M."/>
            <person name="Bento P."/>
            <person name="Noel B."/>
            <person name="Labadie K."/>
            <person name="Alberti A."/>
            <person name="Charles M."/>
            <person name="Arnaud D."/>
            <person name="Guo H."/>
            <person name="Daviaud C."/>
            <person name="Alamery S."/>
            <person name="Jabbari K."/>
            <person name="Zhao M."/>
            <person name="Edger P.P."/>
            <person name="Chelaifa H."/>
            <person name="Tack D."/>
            <person name="Lassalle G."/>
            <person name="Mestiri I."/>
            <person name="Schnel N."/>
            <person name="Le Paslier M.C."/>
            <person name="Fan G."/>
            <person name="Renault V."/>
            <person name="Bayer P.E."/>
            <person name="Golicz A.A."/>
            <person name="Manoli S."/>
            <person name="Lee T.H."/>
            <person name="Thi V.H."/>
            <person name="Chalabi S."/>
            <person name="Hu Q."/>
            <person name="Fan C."/>
            <person name="Tollenaere R."/>
            <person name="Lu Y."/>
            <person name="Battail C."/>
            <person name="Shen J."/>
            <person name="Sidebottom C.H."/>
            <person name="Wang X."/>
            <person name="Canaguier A."/>
            <person name="Chauveau A."/>
            <person name="Berard A."/>
            <person name="Deniot G."/>
            <person name="Guan M."/>
            <person name="Liu Z."/>
            <person name="Sun F."/>
            <person name="Lim Y.P."/>
            <person name="Lyons E."/>
            <person name="Town C.D."/>
            <person name="Bancroft I."/>
            <person name="Wang X."/>
            <person name="Meng J."/>
            <person name="Ma J."/>
            <person name="Pires J.C."/>
            <person name="King G.J."/>
            <person name="Brunel D."/>
            <person name="Delourme R."/>
            <person name="Renard M."/>
            <person name="Aury J.M."/>
            <person name="Adams K.L."/>
            <person name="Batley J."/>
            <person name="Snowdon R.J."/>
            <person name="Tost J."/>
            <person name="Edwards D."/>
            <person name="Zhou Y."/>
            <person name="Hua W."/>
            <person name="Sharpe A.G."/>
            <person name="Paterson A.H."/>
            <person name="Guan C."/>
            <person name="Wincker P."/>
        </authorList>
    </citation>
    <scope>NUCLEOTIDE SEQUENCE [LARGE SCALE GENOMIC DNA]</scope>
    <source>
        <strain evidence="3">cv. Darmor-bzh</strain>
    </source>
</reference>
<organism evidence="2 3">
    <name type="scientific">Brassica napus</name>
    <name type="common">Rape</name>
    <dbReference type="NCBI Taxonomy" id="3708"/>
    <lineage>
        <taxon>Eukaryota</taxon>
        <taxon>Viridiplantae</taxon>
        <taxon>Streptophyta</taxon>
        <taxon>Embryophyta</taxon>
        <taxon>Tracheophyta</taxon>
        <taxon>Spermatophyta</taxon>
        <taxon>Magnoliopsida</taxon>
        <taxon>eudicotyledons</taxon>
        <taxon>Gunneridae</taxon>
        <taxon>Pentapetalae</taxon>
        <taxon>rosids</taxon>
        <taxon>malvids</taxon>
        <taxon>Brassicales</taxon>
        <taxon>Brassicaceae</taxon>
        <taxon>Brassiceae</taxon>
        <taxon>Brassica</taxon>
    </lineage>
</organism>
<accession>A0A078HAZ8</accession>
<sequence>MTHPDEEYRDMKKAKRENDMRGYINDAHHGILTRCFCGERIVNKFSPAIKFPGDFDTLPGRRYFTCAKFENDGFHFCHSWVFAMEEDVKGMLSRVDEMYAQIDKLKDQLKRVTHP</sequence>
<dbReference type="Gramene" id="CDY35570">
    <property type="protein sequence ID" value="CDY35570"/>
    <property type="gene ID" value="GSBRNA2T00058886001"/>
</dbReference>
<evidence type="ECO:0000313" key="2">
    <source>
        <dbReference type="EMBL" id="CDY35570.1"/>
    </source>
</evidence>